<protein>
    <submittedName>
        <fullName evidence="7">YEATS domain-containing protein 4</fullName>
    </submittedName>
</protein>
<dbReference type="InterPro" id="IPR038704">
    <property type="entry name" value="YEAST_sf"/>
</dbReference>
<evidence type="ECO:0000256" key="3">
    <source>
        <dbReference type="ARBA" id="ARBA00023242"/>
    </source>
</evidence>
<evidence type="ECO:0000256" key="5">
    <source>
        <dbReference type="SAM" id="Coils"/>
    </source>
</evidence>
<keyword evidence="8" id="KW-1185">Reference proteome</keyword>
<evidence type="ECO:0000256" key="2">
    <source>
        <dbReference type="ARBA" id="ARBA00023163"/>
    </source>
</evidence>
<dbReference type="EMBL" id="WIXE01018464">
    <property type="protein sequence ID" value="KAK5970894.1"/>
    <property type="molecule type" value="Genomic_DNA"/>
</dbReference>
<evidence type="ECO:0000313" key="7">
    <source>
        <dbReference type="EMBL" id="KAK5970894.1"/>
    </source>
</evidence>
<feature type="domain" description="YEATS" evidence="6">
    <location>
        <begin position="35"/>
        <end position="178"/>
    </location>
</feature>
<dbReference type="Proteomes" id="UP001331761">
    <property type="component" value="Unassembled WGS sequence"/>
</dbReference>
<dbReference type="Gene3D" id="2.60.40.1970">
    <property type="entry name" value="YEATS domain"/>
    <property type="match status" value="1"/>
</dbReference>
<dbReference type="Pfam" id="PF03366">
    <property type="entry name" value="YEATS"/>
    <property type="match status" value="1"/>
</dbReference>
<keyword evidence="2" id="KW-0804">Transcription</keyword>
<dbReference type="InterPro" id="IPR055129">
    <property type="entry name" value="YEATS_dom"/>
</dbReference>
<dbReference type="InterPro" id="IPR005033">
    <property type="entry name" value="YEATS"/>
</dbReference>
<reference evidence="7 8" key="1">
    <citation type="submission" date="2019-10" db="EMBL/GenBank/DDBJ databases">
        <title>Assembly and Annotation for the nematode Trichostrongylus colubriformis.</title>
        <authorList>
            <person name="Martin J."/>
        </authorList>
    </citation>
    <scope>NUCLEOTIDE SEQUENCE [LARGE SCALE GENOMIC DNA]</scope>
    <source>
        <strain evidence="7">G859</strain>
        <tissue evidence="7">Whole worm</tissue>
    </source>
</reference>
<feature type="coiled-coil region" evidence="5">
    <location>
        <begin position="200"/>
        <end position="227"/>
    </location>
</feature>
<accession>A0AAN8IZT1</accession>
<gene>
    <name evidence="7" type="ORF">GCK32_001176</name>
</gene>
<dbReference type="CDD" id="cd16909">
    <property type="entry name" value="YEATS_GAS41_like"/>
    <property type="match status" value="1"/>
</dbReference>
<dbReference type="PANTHER" id="PTHR47573">
    <property type="entry name" value="PROTEIN AF-9 HOMOLOG"/>
    <property type="match status" value="1"/>
</dbReference>
<evidence type="ECO:0000313" key="8">
    <source>
        <dbReference type="Proteomes" id="UP001331761"/>
    </source>
</evidence>
<dbReference type="PROSITE" id="PS51037">
    <property type="entry name" value="YEATS"/>
    <property type="match status" value="1"/>
</dbReference>
<keyword evidence="5" id="KW-0175">Coiled coil</keyword>
<evidence type="ECO:0000259" key="6">
    <source>
        <dbReference type="PROSITE" id="PS51037"/>
    </source>
</evidence>
<keyword evidence="3 4" id="KW-0539">Nucleus</keyword>
<evidence type="ECO:0000256" key="4">
    <source>
        <dbReference type="PROSITE-ProRule" id="PRU00376"/>
    </source>
</evidence>
<dbReference type="GO" id="GO:0006355">
    <property type="term" value="P:regulation of DNA-templated transcription"/>
    <property type="evidence" value="ECO:0007669"/>
    <property type="project" value="InterPro"/>
</dbReference>
<name>A0AAN8IZT1_TRICO</name>
<sequence length="250" mass="29656">MSRKRVFYIASRTDLRLCYRLSWCTMRVEMEAVERMKGKRIIKPIVYGNTATPFGYKRESDQHTHQWTVFLKMFNDEDPTEFIRKVQFKLHDSYAVNTRVCEKPPYEVTETGWGEFEVQMRIYFIDVNEKPVTVFHYLRLFQPVVTLPNGSTQVITEHYDEIVFQEPTIPMYKALMVGDSKKHDRKKFHTDLMQVCRRSVQKVNLAREEIQQEIEDLRESLRAAHKLIMRYKKGNDPDSNSSTPDVSICQ</sequence>
<dbReference type="PANTHER" id="PTHR47573:SF1">
    <property type="entry name" value="PROTEIN AF-9 HOMOLOG"/>
    <property type="match status" value="1"/>
</dbReference>
<dbReference type="AlphaFoldDB" id="A0AAN8IZT1"/>
<organism evidence="7 8">
    <name type="scientific">Trichostrongylus colubriformis</name>
    <name type="common">Black scour worm</name>
    <dbReference type="NCBI Taxonomy" id="6319"/>
    <lineage>
        <taxon>Eukaryota</taxon>
        <taxon>Metazoa</taxon>
        <taxon>Ecdysozoa</taxon>
        <taxon>Nematoda</taxon>
        <taxon>Chromadorea</taxon>
        <taxon>Rhabditida</taxon>
        <taxon>Rhabditina</taxon>
        <taxon>Rhabditomorpha</taxon>
        <taxon>Strongyloidea</taxon>
        <taxon>Trichostrongylidae</taxon>
        <taxon>Trichostrongylus</taxon>
    </lineage>
</organism>
<evidence type="ECO:0000256" key="1">
    <source>
        <dbReference type="ARBA" id="ARBA00023015"/>
    </source>
</evidence>
<keyword evidence="1" id="KW-0805">Transcription regulation</keyword>
<dbReference type="GO" id="GO:0005634">
    <property type="term" value="C:nucleus"/>
    <property type="evidence" value="ECO:0007669"/>
    <property type="project" value="UniProtKB-SubCell"/>
</dbReference>
<comment type="caution">
    <text evidence="7">The sequence shown here is derived from an EMBL/GenBank/DDBJ whole genome shotgun (WGS) entry which is preliminary data.</text>
</comment>
<proteinExistence type="predicted"/>
<comment type="subcellular location">
    <subcellularLocation>
        <location evidence="4">Nucleus</location>
    </subcellularLocation>
</comment>